<dbReference type="OrthoDB" id="7481901at2759"/>
<proteinExistence type="predicted"/>
<evidence type="ECO:0000313" key="3">
    <source>
        <dbReference type="Proteomes" id="UP000054359"/>
    </source>
</evidence>
<dbReference type="Gene3D" id="6.20.200.20">
    <property type="match status" value="1"/>
</dbReference>
<keyword evidence="3" id="KW-1185">Reference proteome</keyword>
<dbReference type="Proteomes" id="UP000054359">
    <property type="component" value="Unassembled WGS sequence"/>
</dbReference>
<dbReference type="AlphaFoldDB" id="A0A087UWG1"/>
<dbReference type="Gene3D" id="2.10.70.10">
    <property type="entry name" value="Complement Module, domain 1"/>
    <property type="match status" value="1"/>
</dbReference>
<dbReference type="EMBL" id="KK121995">
    <property type="protein sequence ID" value="KFM81700.1"/>
    <property type="molecule type" value="Genomic_DNA"/>
</dbReference>
<evidence type="ECO:0000259" key="1">
    <source>
        <dbReference type="PROSITE" id="PS50184"/>
    </source>
</evidence>
<protein>
    <submittedName>
        <fullName evidence="2">Kielin/chordin-like protein</fullName>
    </submittedName>
</protein>
<organism evidence="2 3">
    <name type="scientific">Stegodyphus mimosarum</name>
    <name type="common">African social velvet spider</name>
    <dbReference type="NCBI Taxonomy" id="407821"/>
    <lineage>
        <taxon>Eukaryota</taxon>
        <taxon>Metazoa</taxon>
        <taxon>Ecdysozoa</taxon>
        <taxon>Arthropoda</taxon>
        <taxon>Chelicerata</taxon>
        <taxon>Arachnida</taxon>
        <taxon>Araneae</taxon>
        <taxon>Araneomorphae</taxon>
        <taxon>Entelegynae</taxon>
        <taxon>Eresoidea</taxon>
        <taxon>Eresidae</taxon>
        <taxon>Stegodyphus</taxon>
    </lineage>
</organism>
<feature type="non-terminal residue" evidence="2">
    <location>
        <position position="121"/>
    </location>
</feature>
<dbReference type="InterPro" id="IPR001007">
    <property type="entry name" value="VWF_dom"/>
</dbReference>
<dbReference type="SMART" id="SM00214">
    <property type="entry name" value="VWC"/>
    <property type="match status" value="2"/>
</dbReference>
<dbReference type="Pfam" id="PF23334">
    <property type="entry name" value="VWC2L_2nd"/>
    <property type="match status" value="1"/>
</dbReference>
<evidence type="ECO:0000313" key="2">
    <source>
        <dbReference type="EMBL" id="KFM81700.1"/>
    </source>
</evidence>
<accession>A0A087UWG1</accession>
<dbReference type="PROSITE" id="PS50184">
    <property type="entry name" value="VWFC_2"/>
    <property type="match status" value="1"/>
</dbReference>
<feature type="domain" description="VWFC" evidence="1">
    <location>
        <begin position="51"/>
        <end position="108"/>
    </location>
</feature>
<reference evidence="2 3" key="1">
    <citation type="submission" date="2013-11" db="EMBL/GenBank/DDBJ databases">
        <title>Genome sequencing of Stegodyphus mimosarum.</title>
        <authorList>
            <person name="Bechsgaard J."/>
        </authorList>
    </citation>
    <scope>NUCLEOTIDE SEQUENCE [LARGE SCALE GENOMIC DNA]</scope>
</reference>
<dbReference type="STRING" id="407821.A0A087UWG1"/>
<sequence length="121" mass="13248">MNGTNFTNPRNSCETCICEEGDVYCTKKPCEPPNCINVIDDPESCCPYCSNNCIYNGKKYDIGTVFPHSVDVCQECTCLAGDVHCSVKKCADTTCSHPAFGPCCLECINCQYLGRIYVDGT</sequence>
<dbReference type="OMA" id="CETCICE"/>
<dbReference type="SUPFAM" id="SSF57603">
    <property type="entry name" value="FnI-like domain"/>
    <property type="match status" value="2"/>
</dbReference>
<dbReference type="Pfam" id="PF00093">
    <property type="entry name" value="VWC"/>
    <property type="match status" value="1"/>
</dbReference>
<name>A0A087UWG1_STEMI</name>
<gene>
    <name evidence="2" type="ORF">X975_10369</name>
</gene>